<protein>
    <recommendedName>
        <fullName evidence="8">Rhodopsin domain-containing protein</fullName>
    </recommendedName>
</protein>
<dbReference type="VEuPathDB" id="FungiDB:ACLA_063640"/>
<keyword evidence="4 7" id="KW-0472">Membrane</keyword>
<gene>
    <name evidence="9" type="ORF">ACLA_063640</name>
</gene>
<organism evidence="9 10">
    <name type="scientific">Aspergillus clavatus (strain ATCC 1007 / CBS 513.65 / DSM 816 / NCTC 3887 / NRRL 1 / QM 1276 / 107)</name>
    <dbReference type="NCBI Taxonomy" id="344612"/>
    <lineage>
        <taxon>Eukaryota</taxon>
        <taxon>Fungi</taxon>
        <taxon>Dikarya</taxon>
        <taxon>Ascomycota</taxon>
        <taxon>Pezizomycotina</taxon>
        <taxon>Eurotiomycetes</taxon>
        <taxon>Eurotiomycetidae</taxon>
        <taxon>Eurotiales</taxon>
        <taxon>Aspergillaceae</taxon>
        <taxon>Aspergillus</taxon>
        <taxon>Aspergillus subgen. Fumigati</taxon>
    </lineage>
</organism>
<reference evidence="9 10" key="1">
    <citation type="journal article" date="2008" name="PLoS Genet.">
        <title>Genomic islands in the pathogenic filamentous fungus Aspergillus fumigatus.</title>
        <authorList>
            <person name="Fedorova N.D."/>
            <person name="Khaldi N."/>
            <person name="Joardar V.S."/>
            <person name="Maiti R."/>
            <person name="Amedeo P."/>
            <person name="Anderson M.J."/>
            <person name="Crabtree J."/>
            <person name="Silva J.C."/>
            <person name="Badger J.H."/>
            <person name="Albarraq A."/>
            <person name="Angiuoli S."/>
            <person name="Bussey H."/>
            <person name="Bowyer P."/>
            <person name="Cotty P.J."/>
            <person name="Dyer P.S."/>
            <person name="Egan A."/>
            <person name="Galens K."/>
            <person name="Fraser-Liggett C.M."/>
            <person name="Haas B.J."/>
            <person name="Inman J.M."/>
            <person name="Kent R."/>
            <person name="Lemieux S."/>
            <person name="Malavazi I."/>
            <person name="Orvis J."/>
            <person name="Roemer T."/>
            <person name="Ronning C.M."/>
            <person name="Sundaram J.P."/>
            <person name="Sutton G."/>
            <person name="Turner G."/>
            <person name="Venter J.C."/>
            <person name="White O.R."/>
            <person name="Whitty B.R."/>
            <person name="Youngman P."/>
            <person name="Wolfe K.H."/>
            <person name="Goldman G.H."/>
            <person name="Wortman J.R."/>
            <person name="Jiang B."/>
            <person name="Denning D.W."/>
            <person name="Nierman W.C."/>
        </authorList>
    </citation>
    <scope>NUCLEOTIDE SEQUENCE [LARGE SCALE GENOMIC DNA]</scope>
    <source>
        <strain evidence="10">ATCC 1007 / CBS 513.65 / DSM 816 / NCTC 3887 / NRRL 1</strain>
    </source>
</reference>
<dbReference type="HOGENOM" id="CLU_028200_3_5_1"/>
<proteinExistence type="inferred from homology"/>
<feature type="transmembrane region" description="Helical" evidence="7">
    <location>
        <begin position="28"/>
        <end position="49"/>
    </location>
</feature>
<feature type="transmembrane region" description="Helical" evidence="7">
    <location>
        <begin position="140"/>
        <end position="161"/>
    </location>
</feature>
<dbReference type="GeneID" id="4705925"/>
<name>A1CCY8_ASPCL</name>
<keyword evidence="10" id="KW-1185">Reference proteome</keyword>
<evidence type="ECO:0000256" key="2">
    <source>
        <dbReference type="ARBA" id="ARBA00022692"/>
    </source>
</evidence>
<feature type="transmembrane region" description="Helical" evidence="7">
    <location>
        <begin position="192"/>
        <end position="213"/>
    </location>
</feature>
<sequence length="391" mass="43477">MEAFERLMPRQMPEMVLETRGDTTAPQILTTVGILTGLSGLLVVLRCYVRLAILRRFDIDDWIMILALACAFGVLGCFIGETEHGLGHYSADIGLNDRMPLNKYMFFHAIIIVTGISSVKISLGFFLLRFTSQNKVLRKILIGTLIFLVIFTISCCLSIVFQCYPVSAAWDFAQKQTATCYSMQTYLAVGQFNSAINIITDFAFATLPVFMFWNIQVNKRTKASLMGILGLGYFACGAAIAKTVFQSRVFDDPNAFRIEFNVGILAACFPTIKPLVKSVIGSTWSLATGSRPRKRTTNAYYAHSSSHAMGSMARSRIDHEAQKYNVRIDGIQSSLSASERGSEENLEAQRHVHRFSSQRILRTTEVIVHTEGGSDMGDQSIGPVRTVEDRI</sequence>
<dbReference type="OrthoDB" id="5022096at2759"/>
<feature type="domain" description="Rhodopsin" evidence="8">
    <location>
        <begin position="45"/>
        <end position="277"/>
    </location>
</feature>
<evidence type="ECO:0000256" key="6">
    <source>
        <dbReference type="SAM" id="MobiDB-lite"/>
    </source>
</evidence>
<evidence type="ECO:0000313" key="10">
    <source>
        <dbReference type="Proteomes" id="UP000006701"/>
    </source>
</evidence>
<comment type="similarity">
    <text evidence="5">Belongs to the SAT4 family.</text>
</comment>
<dbReference type="RefSeq" id="XP_001273821.1">
    <property type="nucleotide sequence ID" value="XM_001273820.1"/>
</dbReference>
<dbReference type="PANTHER" id="PTHR33048:SF167">
    <property type="entry name" value="INTEGRAL MEMBRANE PROTEIN"/>
    <property type="match status" value="1"/>
</dbReference>
<dbReference type="InterPro" id="IPR049326">
    <property type="entry name" value="Rhodopsin_dom_fungi"/>
</dbReference>
<feature type="transmembrane region" description="Helical" evidence="7">
    <location>
        <begin position="105"/>
        <end position="128"/>
    </location>
</feature>
<evidence type="ECO:0000256" key="5">
    <source>
        <dbReference type="ARBA" id="ARBA00038359"/>
    </source>
</evidence>
<evidence type="ECO:0000256" key="1">
    <source>
        <dbReference type="ARBA" id="ARBA00004141"/>
    </source>
</evidence>
<evidence type="ECO:0000259" key="8">
    <source>
        <dbReference type="Pfam" id="PF20684"/>
    </source>
</evidence>
<evidence type="ECO:0000256" key="4">
    <source>
        <dbReference type="ARBA" id="ARBA00023136"/>
    </source>
</evidence>
<feature type="transmembrane region" description="Helical" evidence="7">
    <location>
        <begin position="61"/>
        <end position="81"/>
    </location>
</feature>
<dbReference type="Pfam" id="PF20684">
    <property type="entry name" value="Fung_rhodopsin"/>
    <property type="match status" value="1"/>
</dbReference>
<dbReference type="AlphaFoldDB" id="A1CCY8"/>
<dbReference type="GO" id="GO:0016020">
    <property type="term" value="C:membrane"/>
    <property type="evidence" value="ECO:0007669"/>
    <property type="project" value="UniProtKB-SubCell"/>
</dbReference>
<evidence type="ECO:0000313" key="9">
    <source>
        <dbReference type="EMBL" id="EAW12395.1"/>
    </source>
</evidence>
<dbReference type="EMBL" id="DS027050">
    <property type="protein sequence ID" value="EAW12395.1"/>
    <property type="molecule type" value="Genomic_DNA"/>
</dbReference>
<dbReference type="KEGG" id="act:ACLA_063640"/>
<dbReference type="PANTHER" id="PTHR33048">
    <property type="entry name" value="PTH11-LIKE INTEGRAL MEMBRANE PROTEIN (AFU_ORTHOLOGUE AFUA_5G11245)"/>
    <property type="match status" value="1"/>
</dbReference>
<dbReference type="InterPro" id="IPR052337">
    <property type="entry name" value="SAT4-like"/>
</dbReference>
<keyword evidence="2 7" id="KW-0812">Transmembrane</keyword>
<comment type="subcellular location">
    <subcellularLocation>
        <location evidence="1">Membrane</location>
        <topology evidence="1">Multi-pass membrane protein</topology>
    </subcellularLocation>
</comment>
<evidence type="ECO:0000256" key="7">
    <source>
        <dbReference type="SAM" id="Phobius"/>
    </source>
</evidence>
<dbReference type="eggNOG" id="ENOG502SNI4">
    <property type="taxonomic scope" value="Eukaryota"/>
</dbReference>
<dbReference type="Proteomes" id="UP000006701">
    <property type="component" value="Unassembled WGS sequence"/>
</dbReference>
<evidence type="ECO:0000256" key="3">
    <source>
        <dbReference type="ARBA" id="ARBA00022989"/>
    </source>
</evidence>
<feature type="transmembrane region" description="Helical" evidence="7">
    <location>
        <begin position="225"/>
        <end position="245"/>
    </location>
</feature>
<accession>A1CCY8</accession>
<feature type="region of interest" description="Disordered" evidence="6">
    <location>
        <begin position="371"/>
        <end position="391"/>
    </location>
</feature>
<dbReference type="OMA" id="WLCAVGV"/>
<keyword evidence="3 7" id="KW-1133">Transmembrane helix</keyword>